<evidence type="ECO:0000256" key="2">
    <source>
        <dbReference type="SAM" id="Phobius"/>
    </source>
</evidence>
<feature type="region of interest" description="Disordered" evidence="1">
    <location>
        <begin position="286"/>
        <end position="360"/>
    </location>
</feature>
<accession>A0A8H5LNJ3</accession>
<dbReference type="Proteomes" id="UP000559027">
    <property type="component" value="Unassembled WGS sequence"/>
</dbReference>
<feature type="compositionally biased region" description="Basic residues" evidence="1">
    <location>
        <begin position="348"/>
        <end position="360"/>
    </location>
</feature>
<name>A0A8H5LNJ3_9AGAR</name>
<evidence type="ECO:0000313" key="4">
    <source>
        <dbReference type="EMBL" id="KAF5363624.1"/>
    </source>
</evidence>
<keyword evidence="5" id="KW-1185">Reference proteome</keyword>
<evidence type="ECO:0000256" key="1">
    <source>
        <dbReference type="SAM" id="MobiDB-lite"/>
    </source>
</evidence>
<comment type="caution">
    <text evidence="4">The sequence shown here is derived from an EMBL/GenBank/DDBJ whole genome shotgun (WGS) entry which is preliminary data.</text>
</comment>
<proteinExistence type="predicted"/>
<feature type="compositionally biased region" description="Low complexity" evidence="1">
    <location>
        <begin position="332"/>
        <end position="342"/>
    </location>
</feature>
<evidence type="ECO:0000313" key="5">
    <source>
        <dbReference type="Proteomes" id="UP000559027"/>
    </source>
</evidence>
<organism evidence="4 5">
    <name type="scientific">Leucocoprinus leucothites</name>
    <dbReference type="NCBI Taxonomy" id="201217"/>
    <lineage>
        <taxon>Eukaryota</taxon>
        <taxon>Fungi</taxon>
        <taxon>Dikarya</taxon>
        <taxon>Basidiomycota</taxon>
        <taxon>Agaricomycotina</taxon>
        <taxon>Agaricomycetes</taxon>
        <taxon>Agaricomycetidae</taxon>
        <taxon>Agaricales</taxon>
        <taxon>Agaricineae</taxon>
        <taxon>Agaricaceae</taxon>
        <taxon>Leucocoprinus</taxon>
    </lineage>
</organism>
<keyword evidence="2" id="KW-0812">Transmembrane</keyword>
<feature type="transmembrane region" description="Helical" evidence="2">
    <location>
        <begin position="261"/>
        <end position="281"/>
    </location>
</feature>
<feature type="compositionally biased region" description="Low complexity" evidence="1">
    <location>
        <begin position="304"/>
        <end position="315"/>
    </location>
</feature>
<feature type="signal peptide" evidence="3">
    <location>
        <begin position="1"/>
        <end position="15"/>
    </location>
</feature>
<reference evidence="4 5" key="1">
    <citation type="journal article" date="2020" name="ISME J.">
        <title>Uncovering the hidden diversity of litter-decomposition mechanisms in mushroom-forming fungi.</title>
        <authorList>
            <person name="Floudas D."/>
            <person name="Bentzer J."/>
            <person name="Ahren D."/>
            <person name="Johansson T."/>
            <person name="Persson P."/>
            <person name="Tunlid A."/>
        </authorList>
    </citation>
    <scope>NUCLEOTIDE SEQUENCE [LARGE SCALE GENOMIC DNA]</scope>
    <source>
        <strain evidence="4 5">CBS 146.42</strain>
    </source>
</reference>
<protein>
    <submittedName>
        <fullName evidence="4">Uncharacterized protein</fullName>
    </submittedName>
</protein>
<dbReference type="AlphaFoldDB" id="A0A8H5LNJ3"/>
<dbReference type="EMBL" id="JAACJO010000001">
    <property type="protein sequence ID" value="KAF5363624.1"/>
    <property type="molecule type" value="Genomic_DNA"/>
</dbReference>
<evidence type="ECO:0000256" key="3">
    <source>
        <dbReference type="SAM" id="SignalP"/>
    </source>
</evidence>
<keyword evidence="2" id="KW-0472">Membrane</keyword>
<feature type="chain" id="PRO_5034550753" evidence="3">
    <location>
        <begin position="16"/>
        <end position="360"/>
    </location>
</feature>
<gene>
    <name evidence="4" type="ORF">D9756_000322</name>
</gene>
<sequence>MRLLPFLTLAPLVSAQYFSEGWKPGQPEHNTQDAPAPAYTPGAEHPAASSAPTQSPTLSELFSINTLLTLSPVASLFERFGVNITERVALTKANFWDERISLITDDNFQELIVREPLTEEEERDRVWVAVISVTAAKQDGISKYLDQVFDLAFNETLHKNDLPNVRWGRIDYLDVTYLTTKWNVWQAPYLVIMTDRGRSLRFYRPHQLRLRDDALREFLLTEGWKRTPVWESPYAPGGDREWIMDVFATYLTRIYNIAILVPRWILLIITGGIGSILLNFLHRPSKKQPVPNTSTKRESSAILDTQSDSTTSNSTPAPVRQAQVKPEPIDKPAASTTATAIPPVAPRRTPRKGKGKKHQA</sequence>
<keyword evidence="2" id="KW-1133">Transmembrane helix</keyword>
<feature type="region of interest" description="Disordered" evidence="1">
    <location>
        <begin position="23"/>
        <end position="54"/>
    </location>
</feature>
<dbReference type="OrthoDB" id="2502001at2759"/>
<keyword evidence="3" id="KW-0732">Signal</keyword>